<keyword evidence="4" id="KW-1185">Reference proteome</keyword>
<accession>A0ABW9KFM8</accession>
<evidence type="ECO:0000313" key="3">
    <source>
        <dbReference type="EMBL" id="MFN2974479.1"/>
    </source>
</evidence>
<feature type="chain" id="PRO_5046599556" description="DUF5666 domain-containing protein" evidence="2">
    <location>
        <begin position="31"/>
        <end position="936"/>
    </location>
</feature>
<evidence type="ECO:0000256" key="1">
    <source>
        <dbReference type="SAM" id="MobiDB-lite"/>
    </source>
</evidence>
<evidence type="ECO:0000313" key="4">
    <source>
        <dbReference type="Proteomes" id="UP001634747"/>
    </source>
</evidence>
<sequence length="936" mass="97329">MTFARPFARSCFRLALCLAALCLAAPLAHADDPAPFNLTGPKVSVRVTRNGKTLPIGQVPNLQSGDKLWIHADLPADQSNHLLLVVAFLRGTTNEPPDNWFTKVETWDKKAREGTFVTVPEGAQQALLFLAPETGGDFNSLRSTVKQKPGQFIRADADLNEASFEQQRIERYLAAMKTVNPDDAKAIQDRSTKLAAALGLKVKDDCFKQPVNQQVGCLTQASAPVILGDTQGQNLAQALSNNGAGDLVNQASYTQAVGGGAYSAYVGAIVDVVRLVGNLRSSPDYQYIPGLTFPEGETLNLKLNTPPSFNKPKTVIVVGLPAVQKNIPPQLRAQTPNQVACLLQPNMALPVTGAPLLFSTGFASNLSLHLDRSSGATDIPLKPDAFQGGLVAQANDPKPVTTGDKIISGTVHGNWGFDTFQGPTLKLQQTDSGTFKVVGDTEAIAGQDKKLQLQGDAVGCVEHIALVGPGDHKQDVSFKAADGNDDKSKNTLDVTVPLKEAKPGDYSLLVKQFGKADPDKVPLVAYNGAIKLATVRIHAGDTQAVLTGDGVANVASVVIDKVEFTPTGNGDDPSTLHLAAKSGVSPKDGEEATAKLKDGRTLPVKVDAQAARPTLKLLSMKSEAASQQGALPITLTGKDEIPLQGKLTFVLQTEKPFDRSQKVEVATASGGAHTDLSLGGNSGGSSGHDSSLMLQDEHTAIATLNPQEAFGDSAFGKLQMRPIAADGTPGDWSPLGTLVRVPQITGIQCSPIAHTNGMPVPQQYASDAPAPTGTSTLYRCTVQGSRLFLVQSFSGTQDFQQPAEVPTGFSDPSFTVPRPADGSTLYLKLRDDPGSVAAVKLPTPLPQPASAPAPNSGSAASSVPQVPQAPQGPAAPAAPQAPTAPQAPAASQAPSAEGATPAAPSGPKPSEGAAAAPPASSSSAPPSESSQSTPHP</sequence>
<comment type="caution">
    <text evidence="3">The sequence shown here is derived from an EMBL/GenBank/DDBJ whole genome shotgun (WGS) entry which is preliminary data.</text>
</comment>
<proteinExistence type="predicted"/>
<organism evidence="3 4">
    <name type="scientific">Terriglobus aquaticus</name>
    <dbReference type="NCBI Taxonomy" id="940139"/>
    <lineage>
        <taxon>Bacteria</taxon>
        <taxon>Pseudomonadati</taxon>
        <taxon>Acidobacteriota</taxon>
        <taxon>Terriglobia</taxon>
        <taxon>Terriglobales</taxon>
        <taxon>Acidobacteriaceae</taxon>
        <taxon>Terriglobus</taxon>
    </lineage>
</organism>
<feature type="region of interest" description="Disordered" evidence="1">
    <location>
        <begin position="799"/>
        <end position="818"/>
    </location>
</feature>
<dbReference type="RefSeq" id="WP_263413957.1">
    <property type="nucleotide sequence ID" value="NZ_BAABBH010000001.1"/>
</dbReference>
<feature type="signal peptide" evidence="2">
    <location>
        <begin position="1"/>
        <end position="30"/>
    </location>
</feature>
<keyword evidence="2" id="KW-0732">Signal</keyword>
<evidence type="ECO:0008006" key="5">
    <source>
        <dbReference type="Google" id="ProtNLM"/>
    </source>
</evidence>
<reference evidence="3 4" key="1">
    <citation type="submission" date="2024-12" db="EMBL/GenBank/DDBJ databases">
        <authorList>
            <person name="Lee Y."/>
        </authorList>
    </citation>
    <scope>NUCLEOTIDE SEQUENCE [LARGE SCALE GENOMIC DNA]</scope>
    <source>
        <strain evidence="3 4">03SUJ4</strain>
    </source>
</reference>
<dbReference type="Proteomes" id="UP001634747">
    <property type="component" value="Unassembled WGS sequence"/>
</dbReference>
<feature type="region of interest" description="Disordered" evidence="1">
    <location>
        <begin position="838"/>
        <end position="936"/>
    </location>
</feature>
<evidence type="ECO:0000256" key="2">
    <source>
        <dbReference type="SAM" id="SignalP"/>
    </source>
</evidence>
<dbReference type="EMBL" id="JBJYXY010000001">
    <property type="protein sequence ID" value="MFN2974479.1"/>
    <property type="molecule type" value="Genomic_DNA"/>
</dbReference>
<protein>
    <recommendedName>
        <fullName evidence="5">DUF5666 domain-containing protein</fullName>
    </recommendedName>
</protein>
<name>A0ABW9KFM8_9BACT</name>
<feature type="compositionally biased region" description="Low complexity" evidence="1">
    <location>
        <begin position="852"/>
        <end position="930"/>
    </location>
</feature>
<gene>
    <name evidence="3" type="ORF">ACK2TP_01755</name>
</gene>